<feature type="compositionally biased region" description="Polar residues" evidence="2">
    <location>
        <begin position="123"/>
        <end position="133"/>
    </location>
</feature>
<dbReference type="Pfam" id="PF02944">
    <property type="entry name" value="BESS"/>
    <property type="match status" value="1"/>
</dbReference>
<evidence type="ECO:0000313" key="6">
    <source>
        <dbReference type="Proteomes" id="UP001283361"/>
    </source>
</evidence>
<organism evidence="5 6">
    <name type="scientific">Elysia crispata</name>
    <name type="common">lettuce slug</name>
    <dbReference type="NCBI Taxonomy" id="231223"/>
    <lineage>
        <taxon>Eukaryota</taxon>
        <taxon>Metazoa</taxon>
        <taxon>Spiralia</taxon>
        <taxon>Lophotrochozoa</taxon>
        <taxon>Mollusca</taxon>
        <taxon>Gastropoda</taxon>
        <taxon>Heterobranchia</taxon>
        <taxon>Euthyneura</taxon>
        <taxon>Panpulmonata</taxon>
        <taxon>Sacoglossa</taxon>
        <taxon>Placobranchoidea</taxon>
        <taxon>Plakobranchidae</taxon>
        <taxon>Elysia</taxon>
    </lineage>
</organism>
<dbReference type="GO" id="GO:0005634">
    <property type="term" value="C:nucleus"/>
    <property type="evidence" value="ECO:0007669"/>
    <property type="project" value="UniProtKB-SubCell"/>
</dbReference>
<evidence type="ECO:0000259" key="4">
    <source>
        <dbReference type="PROSITE" id="PS51031"/>
    </source>
</evidence>
<evidence type="ECO:0000313" key="5">
    <source>
        <dbReference type="EMBL" id="KAK3732940.1"/>
    </source>
</evidence>
<feature type="domain" description="BESS" evidence="4">
    <location>
        <begin position="177"/>
        <end position="216"/>
    </location>
</feature>
<dbReference type="SMART" id="SM00595">
    <property type="entry name" value="MADF"/>
    <property type="match status" value="1"/>
</dbReference>
<sequence length="252" mass="29243">MEDETLIMCVQNRSSIYDKRDPLHHNKDHIQKQWEAIAQEMGYEVNAVKSRWGHMRDYFLKKRREYQTVKSGQAATGKKKWHLYDTLSFLTPIYEQRDTSSNLSQENSGETTQATESLADLESQASSPMTVRSDTPPPQAPVVPYKRPQRRKRTASPGNDVDTEILKSLQLQQPECLDDDDMWARSIVPSVRSLNHLEKLEFRLEVQRLLLGYLRRQDQRAYGQSSTSQGACNYDDNTYSTADSYYQNHWMG</sequence>
<dbReference type="PANTHER" id="PTHR12243:SF60">
    <property type="entry name" value="SI:CH211-15D5.12-RELATED"/>
    <property type="match status" value="1"/>
</dbReference>
<keyword evidence="1" id="KW-0539">Nucleus</keyword>
<gene>
    <name evidence="5" type="ORF">RRG08_002551</name>
</gene>
<evidence type="ECO:0000259" key="3">
    <source>
        <dbReference type="PROSITE" id="PS51029"/>
    </source>
</evidence>
<dbReference type="PROSITE" id="PS51029">
    <property type="entry name" value="MADF"/>
    <property type="match status" value="1"/>
</dbReference>
<keyword evidence="6" id="KW-1185">Reference proteome</keyword>
<feature type="compositionally biased region" description="Polar residues" evidence="2">
    <location>
        <begin position="99"/>
        <end position="116"/>
    </location>
</feature>
<comment type="caution">
    <text evidence="5">The sequence shown here is derived from an EMBL/GenBank/DDBJ whole genome shotgun (WGS) entry which is preliminary data.</text>
</comment>
<dbReference type="GO" id="GO:0006357">
    <property type="term" value="P:regulation of transcription by RNA polymerase II"/>
    <property type="evidence" value="ECO:0007669"/>
    <property type="project" value="TreeGrafter"/>
</dbReference>
<feature type="domain" description="MADF" evidence="3">
    <location>
        <begin position="5"/>
        <end position="95"/>
    </location>
</feature>
<dbReference type="PANTHER" id="PTHR12243">
    <property type="entry name" value="MADF DOMAIN TRANSCRIPTION FACTOR"/>
    <property type="match status" value="1"/>
</dbReference>
<dbReference type="InterPro" id="IPR006578">
    <property type="entry name" value="MADF-dom"/>
</dbReference>
<feature type="region of interest" description="Disordered" evidence="2">
    <location>
        <begin position="98"/>
        <end position="164"/>
    </location>
</feature>
<evidence type="ECO:0008006" key="7">
    <source>
        <dbReference type="Google" id="ProtNLM"/>
    </source>
</evidence>
<evidence type="ECO:0000256" key="1">
    <source>
        <dbReference type="PROSITE-ProRule" id="PRU00371"/>
    </source>
</evidence>
<proteinExistence type="predicted"/>
<dbReference type="InterPro" id="IPR004210">
    <property type="entry name" value="BESS_motif"/>
</dbReference>
<dbReference type="AlphaFoldDB" id="A0AAE0Y4J4"/>
<dbReference type="Pfam" id="PF10545">
    <property type="entry name" value="MADF_DNA_bdg"/>
    <property type="match status" value="1"/>
</dbReference>
<comment type="subcellular location">
    <subcellularLocation>
        <location evidence="1">Nucleus</location>
    </subcellularLocation>
</comment>
<dbReference type="Proteomes" id="UP001283361">
    <property type="component" value="Unassembled WGS sequence"/>
</dbReference>
<reference evidence="5" key="1">
    <citation type="journal article" date="2023" name="G3 (Bethesda)">
        <title>A reference genome for the long-term kleptoplast-retaining sea slug Elysia crispata morphotype clarki.</title>
        <authorList>
            <person name="Eastman K.E."/>
            <person name="Pendleton A.L."/>
            <person name="Shaikh M.A."/>
            <person name="Suttiyut T."/>
            <person name="Ogas R."/>
            <person name="Tomko P."/>
            <person name="Gavelis G."/>
            <person name="Widhalm J.R."/>
            <person name="Wisecaver J.H."/>
        </authorList>
    </citation>
    <scope>NUCLEOTIDE SEQUENCE</scope>
    <source>
        <strain evidence="5">ECLA1</strain>
    </source>
</reference>
<name>A0AAE0Y4J4_9GAST</name>
<dbReference type="EMBL" id="JAWDGP010006922">
    <property type="protein sequence ID" value="KAK3732940.1"/>
    <property type="molecule type" value="Genomic_DNA"/>
</dbReference>
<dbReference type="GO" id="GO:0005667">
    <property type="term" value="C:transcription regulator complex"/>
    <property type="evidence" value="ECO:0007669"/>
    <property type="project" value="TreeGrafter"/>
</dbReference>
<dbReference type="GO" id="GO:0003677">
    <property type="term" value="F:DNA binding"/>
    <property type="evidence" value="ECO:0007669"/>
    <property type="project" value="InterPro"/>
</dbReference>
<evidence type="ECO:0000256" key="2">
    <source>
        <dbReference type="SAM" id="MobiDB-lite"/>
    </source>
</evidence>
<dbReference type="InterPro" id="IPR039353">
    <property type="entry name" value="TF_Adf1"/>
</dbReference>
<protein>
    <recommendedName>
        <fullName evidence="7">MADF domain-containing protein</fullName>
    </recommendedName>
</protein>
<dbReference type="PROSITE" id="PS51031">
    <property type="entry name" value="BESS"/>
    <property type="match status" value="1"/>
</dbReference>
<accession>A0AAE0Y4J4</accession>